<proteinExistence type="predicted"/>
<comment type="caution">
    <text evidence="1">The sequence shown here is derived from an EMBL/GenBank/DDBJ whole genome shotgun (WGS) entry which is preliminary data.</text>
</comment>
<reference evidence="1 2" key="1">
    <citation type="submission" date="2019-03" db="EMBL/GenBank/DDBJ databases">
        <title>Genomic analyses of the natural microbiome of Caenorhabditis elegans.</title>
        <authorList>
            <person name="Samuel B."/>
        </authorList>
    </citation>
    <scope>NUCLEOTIDE SEQUENCE [LARGE SCALE GENOMIC DNA]</scope>
    <source>
        <strain evidence="1 2">BIGb0525</strain>
    </source>
</reference>
<dbReference type="EMBL" id="SOCQ01000021">
    <property type="protein sequence ID" value="TDV39906.1"/>
    <property type="molecule type" value="Genomic_DNA"/>
</dbReference>
<evidence type="ECO:0000313" key="1">
    <source>
        <dbReference type="EMBL" id="TDV39906.1"/>
    </source>
</evidence>
<sequence>MKLLLRTLSLVWRLFKAFRFYEFLRDHFDDLK</sequence>
<dbReference type="Proteomes" id="UP000295804">
    <property type="component" value="Unassembled WGS sequence"/>
</dbReference>
<dbReference type="AlphaFoldDB" id="A0A4R7UXV0"/>
<evidence type="ECO:0000313" key="2">
    <source>
        <dbReference type="Proteomes" id="UP000295804"/>
    </source>
</evidence>
<name>A0A4R7UXV0_9PSED</name>
<accession>A0A4R7UXV0</accession>
<protein>
    <submittedName>
        <fullName evidence="1">Uncharacterized protein</fullName>
    </submittedName>
</protein>
<organism evidence="1 2">
    <name type="scientific">Pseudomonas helmanticensis</name>
    <dbReference type="NCBI Taxonomy" id="1471381"/>
    <lineage>
        <taxon>Bacteria</taxon>
        <taxon>Pseudomonadati</taxon>
        <taxon>Pseudomonadota</taxon>
        <taxon>Gammaproteobacteria</taxon>
        <taxon>Pseudomonadales</taxon>
        <taxon>Pseudomonadaceae</taxon>
        <taxon>Pseudomonas</taxon>
    </lineage>
</organism>
<gene>
    <name evidence="1" type="ORF">EDF87_12156</name>
</gene>